<organism evidence="8 9">
    <name type="scientific">Candidatus Obscuribacter phosphatis</name>
    <dbReference type="NCBI Taxonomy" id="1906157"/>
    <lineage>
        <taxon>Bacteria</taxon>
        <taxon>Bacillati</taxon>
        <taxon>Candidatus Melainabacteria</taxon>
        <taxon>Candidatus Obscuribacterales</taxon>
        <taxon>Candidatus Obscuribacteraceae</taxon>
        <taxon>Candidatus Obscuribacter</taxon>
    </lineage>
</organism>
<proteinExistence type="predicted"/>
<dbReference type="AlphaFoldDB" id="A0A8J7PK52"/>
<dbReference type="PIRSF" id="PIRSF000139">
    <property type="entry name" value="Glc_ox_4Fe-4S"/>
    <property type="match status" value="1"/>
</dbReference>
<dbReference type="PANTHER" id="PTHR32479">
    <property type="entry name" value="GLYCOLATE OXIDASE IRON-SULFUR SUBUNIT"/>
    <property type="match status" value="1"/>
</dbReference>
<evidence type="ECO:0000256" key="1">
    <source>
        <dbReference type="ARBA" id="ARBA00022485"/>
    </source>
</evidence>
<comment type="cofactor">
    <cofactor evidence="6">
        <name>[4Fe-4S] cluster</name>
        <dbReference type="ChEBI" id="CHEBI:49883"/>
    </cofactor>
    <text evidence="6">Binds 2 [4Fe-4S] clusters.</text>
</comment>
<dbReference type="InterPro" id="IPR004017">
    <property type="entry name" value="Cys_rich_dom"/>
</dbReference>
<keyword evidence="5 6" id="KW-0411">Iron-sulfur</keyword>
<accession>A0A8J7PK52</accession>
<keyword evidence="3" id="KW-0677">Repeat</keyword>
<dbReference type="InterPro" id="IPR017896">
    <property type="entry name" value="4Fe4S_Fe-S-bd"/>
</dbReference>
<dbReference type="EMBL" id="JAFLCK010000003">
    <property type="protein sequence ID" value="MBN8659372.1"/>
    <property type="molecule type" value="Genomic_DNA"/>
</dbReference>
<dbReference type="Gene3D" id="1.10.1060.10">
    <property type="entry name" value="Alpha-helical ferredoxin"/>
    <property type="match status" value="1"/>
</dbReference>
<reference evidence="8" key="1">
    <citation type="submission" date="2021-02" db="EMBL/GenBank/DDBJ databases">
        <title>Genome-Resolved Metagenomics of a Microbial Community Performing Photosynthetic Biological Nutrient Removal.</title>
        <authorList>
            <person name="Mcdaniel E.A."/>
        </authorList>
    </citation>
    <scope>NUCLEOTIDE SEQUENCE</scope>
    <source>
        <strain evidence="8">UWPOB_OBS1</strain>
    </source>
</reference>
<sequence length="442" mass="47921">MSSTEPDRLIDLSSLKVSKELLSSCIHCGLCLPACPTYLVSGLESQSPRGRILAVAKSAEAGSLSDRAAQHLSACLGCLGCQTACPSGVHYEEILESVRPQLAARRTPLLAALMRFAFAQVLPNYWLLRLLGYLLNFVQILGLTKVPYLIRSVFPHPFIAKLCDFVTFTPAMRLHRSLASEIERKNISKNTSVIQFFRGCVMDVFYNHVNLDAVRVLAASHNLQLPKQTCCGALAHHAGDSDLAVKLAIANIEFFEKTSGEIVVTSAGCGAMLKSYEHLLQGAAVDKHLVERARLFAGRVRDFSEVYAASLNDCAGKDSQSSAPRKKVAYHAACHLAHAQGVRSEPEAILDYLSKIGLIERVELENNEHCCGSAGIYNLINTETSLAVLDAKMDCLEKCGADVVVTANPGCLLQLEAGVKARKQNVKVMHLAEAAALKNCQS</sequence>
<evidence type="ECO:0000259" key="7">
    <source>
        <dbReference type="PROSITE" id="PS51379"/>
    </source>
</evidence>
<evidence type="ECO:0000256" key="4">
    <source>
        <dbReference type="ARBA" id="ARBA00023004"/>
    </source>
</evidence>
<dbReference type="InterPro" id="IPR012257">
    <property type="entry name" value="Glc_ox_4Fe-4S"/>
</dbReference>
<dbReference type="PANTHER" id="PTHR32479:SF17">
    <property type="entry name" value="GLYCOLATE OXIDASE IRON-SULFUR SUBUNIT"/>
    <property type="match status" value="1"/>
</dbReference>
<evidence type="ECO:0000256" key="6">
    <source>
        <dbReference type="PIRNR" id="PIRNR000139"/>
    </source>
</evidence>
<dbReference type="PROSITE" id="PS00198">
    <property type="entry name" value="4FE4S_FER_1"/>
    <property type="match status" value="2"/>
</dbReference>
<dbReference type="Proteomes" id="UP000664277">
    <property type="component" value="Unassembled WGS sequence"/>
</dbReference>
<comment type="catalytic activity">
    <reaction evidence="6">
        <text>(R)-lactate + A = pyruvate + AH2</text>
        <dbReference type="Rhea" id="RHEA:15089"/>
        <dbReference type="ChEBI" id="CHEBI:13193"/>
        <dbReference type="ChEBI" id="CHEBI:15361"/>
        <dbReference type="ChEBI" id="CHEBI:16004"/>
        <dbReference type="ChEBI" id="CHEBI:17499"/>
    </reaction>
</comment>
<name>A0A8J7PK52_9BACT</name>
<comment type="catalytic activity">
    <reaction evidence="6">
        <text>glycolate + A = glyoxylate + AH2</text>
        <dbReference type="Rhea" id="RHEA:21264"/>
        <dbReference type="ChEBI" id="CHEBI:13193"/>
        <dbReference type="ChEBI" id="CHEBI:17499"/>
        <dbReference type="ChEBI" id="CHEBI:29805"/>
        <dbReference type="ChEBI" id="CHEBI:36655"/>
        <dbReference type="EC" id="1.1.99.14"/>
    </reaction>
</comment>
<keyword evidence="6" id="KW-0813">Transport</keyword>
<evidence type="ECO:0000256" key="3">
    <source>
        <dbReference type="ARBA" id="ARBA00022737"/>
    </source>
</evidence>
<comment type="function">
    <text evidence="6">Component of a complex that catalyzes the oxidation of glycolate to glyoxylate.</text>
</comment>
<dbReference type="GO" id="GO:0019154">
    <property type="term" value="F:glycolate dehydrogenase activity"/>
    <property type="evidence" value="ECO:0007669"/>
    <property type="project" value="UniProtKB-EC"/>
</dbReference>
<keyword evidence="2 6" id="KW-0479">Metal-binding</keyword>
<dbReference type="InterPro" id="IPR017900">
    <property type="entry name" value="4Fe4S_Fe_S_CS"/>
</dbReference>
<dbReference type="Pfam" id="PF02754">
    <property type="entry name" value="CCG"/>
    <property type="match status" value="2"/>
</dbReference>
<keyword evidence="1 6" id="KW-0004">4Fe-4S</keyword>
<protein>
    <recommendedName>
        <fullName evidence="6">Glycolate oxidase iron-sulfur subunit</fullName>
        <ecNumber evidence="6">1.1.99.14</ecNumber>
    </recommendedName>
</protein>
<keyword evidence="4 6" id="KW-0408">Iron</keyword>
<dbReference type="SUPFAM" id="SSF54862">
    <property type="entry name" value="4Fe-4S ferredoxins"/>
    <property type="match status" value="1"/>
</dbReference>
<evidence type="ECO:0000256" key="5">
    <source>
        <dbReference type="ARBA" id="ARBA00023014"/>
    </source>
</evidence>
<keyword evidence="6" id="KW-0249">Electron transport</keyword>
<feature type="domain" description="4Fe-4S ferredoxin-type" evidence="7">
    <location>
        <begin position="15"/>
        <end position="45"/>
    </location>
</feature>
<evidence type="ECO:0000313" key="8">
    <source>
        <dbReference type="EMBL" id="MBN8659372.1"/>
    </source>
</evidence>
<dbReference type="EC" id="1.1.99.14" evidence="6"/>
<dbReference type="InterPro" id="IPR009051">
    <property type="entry name" value="Helical_ferredxn"/>
</dbReference>
<gene>
    <name evidence="8" type="ORF">J0M35_03340</name>
</gene>
<feature type="domain" description="4Fe-4S ferredoxin-type" evidence="7">
    <location>
        <begin position="66"/>
        <end position="95"/>
    </location>
</feature>
<comment type="caution">
    <text evidence="8">The sequence shown here is derived from an EMBL/GenBank/DDBJ whole genome shotgun (WGS) entry which is preliminary data.</text>
</comment>
<dbReference type="GO" id="GO:0051539">
    <property type="term" value="F:4 iron, 4 sulfur cluster binding"/>
    <property type="evidence" value="ECO:0007669"/>
    <property type="project" value="UniProtKB-UniRule"/>
</dbReference>
<dbReference type="PROSITE" id="PS51379">
    <property type="entry name" value="4FE4S_FER_2"/>
    <property type="match status" value="2"/>
</dbReference>
<dbReference type="Pfam" id="PF13183">
    <property type="entry name" value="Fer4_8"/>
    <property type="match status" value="1"/>
</dbReference>
<evidence type="ECO:0000256" key="2">
    <source>
        <dbReference type="ARBA" id="ARBA00022723"/>
    </source>
</evidence>
<evidence type="ECO:0000313" key="9">
    <source>
        <dbReference type="Proteomes" id="UP000664277"/>
    </source>
</evidence>
<dbReference type="GO" id="GO:0046872">
    <property type="term" value="F:metal ion binding"/>
    <property type="evidence" value="ECO:0007669"/>
    <property type="project" value="UniProtKB-UniRule"/>
</dbReference>